<protein>
    <submittedName>
        <fullName evidence="2">Phage holin family protein</fullName>
    </submittedName>
</protein>
<evidence type="ECO:0000313" key="3">
    <source>
        <dbReference type="Proteomes" id="UP000500890"/>
    </source>
</evidence>
<dbReference type="RefSeq" id="WP_166008395.1">
    <property type="nucleotide sequence ID" value="NZ_CP049886.1"/>
</dbReference>
<feature type="transmembrane region" description="Helical" evidence="1">
    <location>
        <begin position="28"/>
        <end position="48"/>
    </location>
</feature>
<accession>A0A6G8APW3</accession>
<dbReference type="AlphaFoldDB" id="A0A6G8APW3"/>
<dbReference type="Proteomes" id="UP000500890">
    <property type="component" value="Chromosome"/>
</dbReference>
<feature type="transmembrane region" description="Helical" evidence="1">
    <location>
        <begin position="88"/>
        <end position="111"/>
    </location>
</feature>
<evidence type="ECO:0000256" key="1">
    <source>
        <dbReference type="SAM" id="Phobius"/>
    </source>
</evidence>
<dbReference type="PANTHER" id="PTHR37309:SF1">
    <property type="entry name" value="SLR0284 PROTEIN"/>
    <property type="match status" value="1"/>
</dbReference>
<dbReference type="InterPro" id="IPR007165">
    <property type="entry name" value="Phage_holin_4_2"/>
</dbReference>
<dbReference type="PANTHER" id="PTHR37309">
    <property type="entry name" value="SLR0284 PROTEIN"/>
    <property type="match status" value="1"/>
</dbReference>
<reference evidence="2 3" key="1">
    <citation type="submission" date="2020-03" db="EMBL/GenBank/DDBJ databases">
        <title>Vagococcus sp. nov., isolated from beetles.</title>
        <authorList>
            <person name="Hyun D.-W."/>
            <person name="Bae J.-W."/>
        </authorList>
    </citation>
    <scope>NUCLEOTIDE SEQUENCE [LARGE SCALE GENOMIC DNA]</scope>
    <source>
        <strain evidence="2 3">HDW17A</strain>
    </source>
</reference>
<dbReference type="EMBL" id="CP049886">
    <property type="protein sequence ID" value="QIL47009.1"/>
    <property type="molecule type" value="Genomic_DNA"/>
</dbReference>
<keyword evidence="1" id="KW-0472">Membrane</keyword>
<feature type="transmembrane region" description="Helical" evidence="1">
    <location>
        <begin position="55"/>
        <end position="76"/>
    </location>
</feature>
<proteinExistence type="predicted"/>
<sequence length="117" mass="12658">MGYFQSLIVSTLTFISLSVILPDNMLYVSSILVALIASFVLSLLNVLVKPILHLLSLPITFLTLGLFSFVINAVILQLTSAVLGEQNFMFSSFGASILVAVIMTLVNSVVVNHNLTK</sequence>
<keyword evidence="3" id="KW-1185">Reference proteome</keyword>
<gene>
    <name evidence="2" type="ORF">G7081_05415</name>
</gene>
<evidence type="ECO:0000313" key="2">
    <source>
        <dbReference type="EMBL" id="QIL47009.1"/>
    </source>
</evidence>
<dbReference type="Pfam" id="PF04020">
    <property type="entry name" value="Phage_holin_4_2"/>
    <property type="match status" value="1"/>
</dbReference>
<name>A0A6G8APW3_9ENTE</name>
<organism evidence="2 3">
    <name type="scientific">Vagococcus coleopterorum</name>
    <dbReference type="NCBI Taxonomy" id="2714946"/>
    <lineage>
        <taxon>Bacteria</taxon>
        <taxon>Bacillati</taxon>
        <taxon>Bacillota</taxon>
        <taxon>Bacilli</taxon>
        <taxon>Lactobacillales</taxon>
        <taxon>Enterococcaceae</taxon>
        <taxon>Vagococcus</taxon>
    </lineage>
</organism>
<dbReference type="KEGG" id="vah:G7081_05415"/>
<keyword evidence="1" id="KW-1133">Transmembrane helix</keyword>
<keyword evidence="1" id="KW-0812">Transmembrane</keyword>